<feature type="non-terminal residue" evidence="6">
    <location>
        <position position="1"/>
    </location>
</feature>
<dbReference type="EC" id="2.7.13.3" evidence="2"/>
<dbReference type="Pfam" id="PF02518">
    <property type="entry name" value="HATPase_c"/>
    <property type="match status" value="1"/>
</dbReference>
<dbReference type="EMBL" id="BART01016864">
    <property type="protein sequence ID" value="GAG87143.1"/>
    <property type="molecule type" value="Genomic_DNA"/>
</dbReference>
<dbReference type="PANTHER" id="PTHR24421:SF10">
    <property type="entry name" value="NITRATE_NITRITE SENSOR PROTEIN NARQ"/>
    <property type="match status" value="1"/>
</dbReference>
<sequence length="89" mass="9642">YRVVQEALTNIRKHAKATKANVQLHFEPGTVSVKVSDNGKGFKLDEANMAGHLGLLGMKERAEMLGGNLSVTSKPRSGTSIVLTFPTKY</sequence>
<evidence type="ECO:0000256" key="1">
    <source>
        <dbReference type="ARBA" id="ARBA00000085"/>
    </source>
</evidence>
<dbReference type="AlphaFoldDB" id="X1BSH4"/>
<proteinExistence type="predicted"/>
<accession>X1BSH4</accession>
<feature type="domain" description="Histidine kinase" evidence="5">
    <location>
        <begin position="1"/>
        <end position="89"/>
    </location>
</feature>
<name>X1BSH4_9ZZZZ</name>
<dbReference type="PROSITE" id="PS50109">
    <property type="entry name" value="HIS_KIN"/>
    <property type="match status" value="1"/>
</dbReference>
<evidence type="ECO:0000256" key="4">
    <source>
        <dbReference type="ARBA" id="ARBA00022777"/>
    </source>
</evidence>
<reference evidence="6" key="1">
    <citation type="journal article" date="2014" name="Front. Microbiol.">
        <title>High frequency of phylogenetically diverse reductive dehalogenase-homologous genes in deep subseafloor sedimentary metagenomes.</title>
        <authorList>
            <person name="Kawai M."/>
            <person name="Futagami T."/>
            <person name="Toyoda A."/>
            <person name="Takaki Y."/>
            <person name="Nishi S."/>
            <person name="Hori S."/>
            <person name="Arai W."/>
            <person name="Tsubouchi T."/>
            <person name="Morono Y."/>
            <person name="Uchiyama I."/>
            <person name="Ito T."/>
            <person name="Fujiyama A."/>
            <person name="Inagaki F."/>
            <person name="Takami H."/>
        </authorList>
    </citation>
    <scope>NUCLEOTIDE SEQUENCE</scope>
    <source>
        <strain evidence="6">Expedition CK06-06</strain>
    </source>
</reference>
<dbReference type="InterPro" id="IPR005467">
    <property type="entry name" value="His_kinase_dom"/>
</dbReference>
<dbReference type="InterPro" id="IPR036890">
    <property type="entry name" value="HATPase_C_sf"/>
</dbReference>
<dbReference type="GO" id="GO:0004673">
    <property type="term" value="F:protein histidine kinase activity"/>
    <property type="evidence" value="ECO:0007669"/>
    <property type="project" value="UniProtKB-EC"/>
</dbReference>
<dbReference type="PANTHER" id="PTHR24421">
    <property type="entry name" value="NITRATE/NITRITE SENSOR PROTEIN NARX-RELATED"/>
    <property type="match status" value="1"/>
</dbReference>
<gene>
    <name evidence="6" type="ORF">S01H4_32298</name>
</gene>
<keyword evidence="3" id="KW-0808">Transferase</keyword>
<dbReference type="Gene3D" id="3.30.565.10">
    <property type="entry name" value="Histidine kinase-like ATPase, C-terminal domain"/>
    <property type="match status" value="1"/>
</dbReference>
<evidence type="ECO:0000256" key="2">
    <source>
        <dbReference type="ARBA" id="ARBA00012438"/>
    </source>
</evidence>
<evidence type="ECO:0000259" key="5">
    <source>
        <dbReference type="PROSITE" id="PS50109"/>
    </source>
</evidence>
<protein>
    <recommendedName>
        <fullName evidence="2">histidine kinase</fullName>
        <ecNumber evidence="2">2.7.13.3</ecNumber>
    </recommendedName>
</protein>
<dbReference type="InterPro" id="IPR003594">
    <property type="entry name" value="HATPase_dom"/>
</dbReference>
<comment type="catalytic activity">
    <reaction evidence="1">
        <text>ATP + protein L-histidine = ADP + protein N-phospho-L-histidine.</text>
        <dbReference type="EC" id="2.7.13.3"/>
    </reaction>
</comment>
<dbReference type="SMART" id="SM00387">
    <property type="entry name" value="HATPase_c"/>
    <property type="match status" value="1"/>
</dbReference>
<organism evidence="6">
    <name type="scientific">marine sediment metagenome</name>
    <dbReference type="NCBI Taxonomy" id="412755"/>
    <lineage>
        <taxon>unclassified sequences</taxon>
        <taxon>metagenomes</taxon>
        <taxon>ecological metagenomes</taxon>
    </lineage>
</organism>
<dbReference type="SUPFAM" id="SSF55874">
    <property type="entry name" value="ATPase domain of HSP90 chaperone/DNA topoisomerase II/histidine kinase"/>
    <property type="match status" value="1"/>
</dbReference>
<dbReference type="InterPro" id="IPR050482">
    <property type="entry name" value="Sensor_HK_TwoCompSys"/>
</dbReference>
<dbReference type="GO" id="GO:0000160">
    <property type="term" value="P:phosphorelay signal transduction system"/>
    <property type="evidence" value="ECO:0007669"/>
    <property type="project" value="UniProtKB-KW"/>
</dbReference>
<keyword evidence="4" id="KW-0418">Kinase</keyword>
<evidence type="ECO:0000256" key="3">
    <source>
        <dbReference type="ARBA" id="ARBA00022679"/>
    </source>
</evidence>
<evidence type="ECO:0000313" key="6">
    <source>
        <dbReference type="EMBL" id="GAG87143.1"/>
    </source>
</evidence>
<comment type="caution">
    <text evidence="6">The sequence shown here is derived from an EMBL/GenBank/DDBJ whole genome shotgun (WGS) entry which is preliminary data.</text>
</comment>
<dbReference type="CDD" id="cd16917">
    <property type="entry name" value="HATPase_UhpB-NarQ-NarX-like"/>
    <property type="match status" value="1"/>
</dbReference>